<dbReference type="InterPro" id="IPR045113">
    <property type="entry name" value="Rpb7-like"/>
</dbReference>
<dbReference type="Gene3D" id="2.40.50.140">
    <property type="entry name" value="Nucleic acid-binding proteins"/>
    <property type="match status" value="1"/>
</dbReference>
<evidence type="ECO:0000256" key="1">
    <source>
        <dbReference type="ARBA" id="ARBA00004123"/>
    </source>
</evidence>
<dbReference type="InterPro" id="IPR036898">
    <property type="entry name" value="RNA_pol_Rpb7-like_N_sf"/>
</dbReference>
<evidence type="ECO:0000256" key="4">
    <source>
        <dbReference type="ARBA" id="ARBA00023163"/>
    </source>
</evidence>
<dbReference type="RefSeq" id="XP_009020996.1">
    <property type="nucleotide sequence ID" value="XM_009022748.1"/>
</dbReference>
<evidence type="ECO:0000313" key="10">
    <source>
        <dbReference type="Proteomes" id="UP000015101"/>
    </source>
</evidence>
<dbReference type="Proteomes" id="UP000015101">
    <property type="component" value="Unassembled WGS sequence"/>
</dbReference>
<comment type="similarity">
    <text evidence="2">Belongs to the eukaryotic RPB7/RPC8 RNA polymerase subunit family.</text>
</comment>
<dbReference type="EnsemblMetazoa" id="HelroT112966">
    <property type="protein sequence ID" value="HelroP112966"/>
    <property type="gene ID" value="HelroG112966"/>
</dbReference>
<proteinExistence type="inferred from homology"/>
<evidence type="ECO:0000256" key="2">
    <source>
        <dbReference type="ARBA" id="ARBA00009307"/>
    </source>
</evidence>
<dbReference type="SUPFAM" id="SSF50249">
    <property type="entry name" value="Nucleic acid-binding proteins"/>
    <property type="match status" value="1"/>
</dbReference>
<evidence type="ECO:0000256" key="3">
    <source>
        <dbReference type="ARBA" id="ARBA00022478"/>
    </source>
</evidence>
<dbReference type="InterPro" id="IPR013238">
    <property type="entry name" value="RNA_pol_III_Rbc25"/>
</dbReference>
<dbReference type="HOGENOM" id="CLU_073901_1_1_1"/>
<dbReference type="STRING" id="6412.T1EFN7"/>
<dbReference type="GO" id="GO:0005666">
    <property type="term" value="C:RNA polymerase III complex"/>
    <property type="evidence" value="ECO:0000318"/>
    <property type="project" value="GO_Central"/>
</dbReference>
<dbReference type="CDD" id="cd04330">
    <property type="entry name" value="RNAP_III_Rpc25_N"/>
    <property type="match status" value="1"/>
</dbReference>
<dbReference type="Pfam" id="PF03876">
    <property type="entry name" value="SHS2_Rpb7-N"/>
    <property type="match status" value="1"/>
</dbReference>
<dbReference type="InterPro" id="IPR012340">
    <property type="entry name" value="NA-bd_OB-fold"/>
</dbReference>
<dbReference type="FunCoup" id="T1EFN7">
    <property type="interactions" value="1152"/>
</dbReference>
<feature type="domain" description="RNA polymerase Rpb7-like N-terminal" evidence="6">
    <location>
        <begin position="8"/>
        <end position="64"/>
    </location>
</feature>
<dbReference type="AlphaFoldDB" id="T1EFN7"/>
<dbReference type="GeneID" id="20195389"/>
<dbReference type="PANTHER" id="PTHR12709:SF1">
    <property type="entry name" value="DNA-DIRECTED RNA POLYMERASE III SUBUNIT RPC8"/>
    <property type="match status" value="1"/>
</dbReference>
<reference evidence="9" key="3">
    <citation type="submission" date="2015-06" db="UniProtKB">
        <authorList>
            <consortium name="EnsemblMetazoa"/>
        </authorList>
    </citation>
    <scope>IDENTIFICATION</scope>
</reference>
<name>T1EFN7_HELRO</name>
<keyword evidence="5" id="KW-0539">Nucleus</keyword>
<reference evidence="10" key="1">
    <citation type="submission" date="2012-12" db="EMBL/GenBank/DDBJ databases">
        <authorList>
            <person name="Hellsten U."/>
            <person name="Grimwood J."/>
            <person name="Chapman J.A."/>
            <person name="Shapiro H."/>
            <person name="Aerts A."/>
            <person name="Otillar R.P."/>
            <person name="Terry A.Y."/>
            <person name="Boore J.L."/>
            <person name="Simakov O."/>
            <person name="Marletaz F."/>
            <person name="Cho S.-J."/>
            <person name="Edsinger-Gonzales E."/>
            <person name="Havlak P."/>
            <person name="Kuo D.-H."/>
            <person name="Larsson T."/>
            <person name="Lv J."/>
            <person name="Arendt D."/>
            <person name="Savage R."/>
            <person name="Osoegawa K."/>
            <person name="de Jong P."/>
            <person name="Lindberg D.R."/>
            <person name="Seaver E.C."/>
            <person name="Weisblat D.A."/>
            <person name="Putnam N.H."/>
            <person name="Grigoriev I.V."/>
            <person name="Rokhsar D.S."/>
        </authorList>
    </citation>
    <scope>NUCLEOTIDE SEQUENCE</scope>
</reference>
<dbReference type="GO" id="GO:0006384">
    <property type="term" value="P:transcription initiation at RNA polymerase III promoter"/>
    <property type="evidence" value="ECO:0000318"/>
    <property type="project" value="GO_Central"/>
</dbReference>
<dbReference type="KEGG" id="hro:HELRODRAFT_112966"/>
<keyword evidence="3" id="KW-0240">DNA-directed RNA polymerase</keyword>
<keyword evidence="4" id="KW-0804">Transcription</keyword>
<comment type="subcellular location">
    <subcellularLocation>
        <location evidence="1">Nucleus</location>
    </subcellularLocation>
</comment>
<evidence type="ECO:0000259" key="7">
    <source>
        <dbReference type="Pfam" id="PF08292"/>
    </source>
</evidence>
<gene>
    <name evidence="9" type="primary">20195389</name>
    <name evidence="8" type="ORF">HELRODRAFT_112966</name>
</gene>
<reference evidence="8 10" key="2">
    <citation type="journal article" date="2013" name="Nature">
        <title>Insights into bilaterian evolution from three spiralian genomes.</title>
        <authorList>
            <person name="Simakov O."/>
            <person name="Marletaz F."/>
            <person name="Cho S.J."/>
            <person name="Edsinger-Gonzales E."/>
            <person name="Havlak P."/>
            <person name="Hellsten U."/>
            <person name="Kuo D.H."/>
            <person name="Larsson T."/>
            <person name="Lv J."/>
            <person name="Arendt D."/>
            <person name="Savage R."/>
            <person name="Osoegawa K."/>
            <person name="de Jong P."/>
            <person name="Grimwood J."/>
            <person name="Chapman J.A."/>
            <person name="Shapiro H."/>
            <person name="Aerts A."/>
            <person name="Otillar R.P."/>
            <person name="Terry A.Y."/>
            <person name="Boore J.L."/>
            <person name="Grigoriev I.V."/>
            <person name="Lindberg D.R."/>
            <person name="Seaver E.C."/>
            <person name="Weisblat D.A."/>
            <person name="Putnam N.H."/>
            <person name="Rokhsar D.S."/>
        </authorList>
    </citation>
    <scope>NUCLEOTIDE SEQUENCE</scope>
</reference>
<dbReference type="PANTHER" id="PTHR12709">
    <property type="entry name" value="DNA-DIRECTED RNA POLYMERASE II, III"/>
    <property type="match status" value="1"/>
</dbReference>
<evidence type="ECO:0000259" key="6">
    <source>
        <dbReference type="Pfam" id="PF03876"/>
    </source>
</evidence>
<organism evidence="9 10">
    <name type="scientific">Helobdella robusta</name>
    <name type="common">Californian leech</name>
    <dbReference type="NCBI Taxonomy" id="6412"/>
    <lineage>
        <taxon>Eukaryota</taxon>
        <taxon>Metazoa</taxon>
        <taxon>Spiralia</taxon>
        <taxon>Lophotrochozoa</taxon>
        <taxon>Annelida</taxon>
        <taxon>Clitellata</taxon>
        <taxon>Hirudinea</taxon>
        <taxon>Rhynchobdellida</taxon>
        <taxon>Glossiphoniidae</taxon>
        <taxon>Helobdella</taxon>
    </lineage>
</organism>
<dbReference type="Pfam" id="PF08292">
    <property type="entry name" value="RNA_pol_Rbc25"/>
    <property type="match status" value="1"/>
</dbReference>
<keyword evidence="10" id="KW-1185">Reference proteome</keyword>
<dbReference type="Gene3D" id="3.30.1490.120">
    <property type="entry name" value="RNA polymerase Rpb7-like, N-terminal domain"/>
    <property type="match status" value="1"/>
</dbReference>
<feature type="domain" description="RNA polymerase III subunit Rpc25" evidence="7">
    <location>
        <begin position="83"/>
        <end position="200"/>
    </location>
</feature>
<dbReference type="CTD" id="20195389"/>
<sequence>MFLLAELRDTVKVHPRFFGEKIQKSIVTTLNKKYANKIVHNVGLCIALWDVTKMKDSYIFPGDGSSHTIVEFRFVVFRPFVDEILTGKIKNSSSEGVNVTLGFFDDIFIPADSLPIPNRFIEASQLWAWEYEMEDGKKHDLIIEHGEEIRFKVIDEMFVDKTPSTLANPTTIQQPTDANVAPYSIVASISDPGLGLLSWWAGT</sequence>
<dbReference type="EMBL" id="AMQM01005215">
    <property type="status" value="NOT_ANNOTATED_CDS"/>
    <property type="molecule type" value="Genomic_DNA"/>
</dbReference>
<dbReference type="InParanoid" id="T1EFN7"/>
<dbReference type="SUPFAM" id="SSF88798">
    <property type="entry name" value="N-terminal, heterodimerisation domain of RBP7 (RpoE)"/>
    <property type="match status" value="1"/>
</dbReference>
<dbReference type="OMA" id="LGPTLWW"/>
<accession>T1EFN7</accession>
<dbReference type="eggNOG" id="KOG3297">
    <property type="taxonomic scope" value="Eukaryota"/>
</dbReference>
<protein>
    <recommendedName>
        <fullName evidence="11">RNA polymerase III subunit Rpc25 domain-containing protein</fullName>
    </recommendedName>
</protein>
<evidence type="ECO:0008006" key="11">
    <source>
        <dbReference type="Google" id="ProtNLM"/>
    </source>
</evidence>
<evidence type="ECO:0000313" key="9">
    <source>
        <dbReference type="EnsemblMetazoa" id="HelroP112966"/>
    </source>
</evidence>
<dbReference type="EMBL" id="KB096864">
    <property type="protein sequence ID" value="ESO00825.1"/>
    <property type="molecule type" value="Genomic_DNA"/>
</dbReference>
<dbReference type="OrthoDB" id="10256606at2759"/>
<dbReference type="FunFam" id="3.30.1490.120:FF:000002">
    <property type="entry name" value="DNA-directed RNA polymerase III subunit RPC8"/>
    <property type="match status" value="1"/>
</dbReference>
<evidence type="ECO:0000256" key="5">
    <source>
        <dbReference type="ARBA" id="ARBA00023242"/>
    </source>
</evidence>
<evidence type="ECO:0000313" key="8">
    <source>
        <dbReference type="EMBL" id="ESO00825.1"/>
    </source>
</evidence>
<dbReference type="InterPro" id="IPR005576">
    <property type="entry name" value="Rpb7-like_N"/>
</dbReference>